<reference evidence="1 2" key="1">
    <citation type="submission" date="2017-05" db="EMBL/GenBank/DDBJ databases">
        <authorList>
            <person name="Varghese N."/>
            <person name="Submissions S."/>
        </authorList>
    </citation>
    <scope>NUCLEOTIDE SEQUENCE [LARGE SCALE GENOMIC DNA]</scope>
    <source>
        <strain evidence="1 2">DSM 28009</strain>
    </source>
</reference>
<dbReference type="Proteomes" id="UP000319555">
    <property type="component" value="Unassembled WGS sequence"/>
</dbReference>
<accession>A0A521FK11</accession>
<keyword evidence="2" id="KW-1185">Reference proteome</keyword>
<evidence type="ECO:0000313" key="2">
    <source>
        <dbReference type="Proteomes" id="UP000319555"/>
    </source>
</evidence>
<sequence length="83" mass="9290">MEASLEEIGMIGLDLAKNVFQVHGAARTGHPVLQKKLRRGQVLEYFAKFPRSVFAMEACTSAHYRAREIGRLGHKVRLINPAT</sequence>
<evidence type="ECO:0008006" key="3">
    <source>
        <dbReference type="Google" id="ProtNLM"/>
    </source>
</evidence>
<name>A0A521FK11_9RHOB</name>
<proteinExistence type="predicted"/>
<protein>
    <recommendedName>
        <fullName evidence="3">Transposase</fullName>
    </recommendedName>
</protein>
<dbReference type="EMBL" id="FXTE01000029">
    <property type="protein sequence ID" value="SMO96364.1"/>
    <property type="molecule type" value="Genomic_DNA"/>
</dbReference>
<dbReference type="OrthoDB" id="8261795at2"/>
<organism evidence="1 2">
    <name type="scientific">Ruegeria faecimaris</name>
    <dbReference type="NCBI Taxonomy" id="686389"/>
    <lineage>
        <taxon>Bacteria</taxon>
        <taxon>Pseudomonadati</taxon>
        <taxon>Pseudomonadota</taxon>
        <taxon>Alphaproteobacteria</taxon>
        <taxon>Rhodobacterales</taxon>
        <taxon>Roseobacteraceae</taxon>
        <taxon>Ruegeria</taxon>
    </lineage>
</organism>
<evidence type="ECO:0000313" key="1">
    <source>
        <dbReference type="EMBL" id="SMO96364.1"/>
    </source>
</evidence>
<gene>
    <name evidence="1" type="ORF">SAMN06265380_1293</name>
</gene>
<dbReference type="AlphaFoldDB" id="A0A521FK11"/>